<dbReference type="PANTHER" id="PTHR37826:SF3">
    <property type="entry name" value="J DOMAIN-CONTAINING PROTEIN"/>
    <property type="match status" value="1"/>
</dbReference>
<evidence type="ECO:0000259" key="2">
    <source>
        <dbReference type="Pfam" id="PF09297"/>
    </source>
</evidence>
<feature type="transmembrane region" description="Helical" evidence="1">
    <location>
        <begin position="297"/>
        <end position="317"/>
    </location>
</feature>
<dbReference type="GO" id="GO:0016787">
    <property type="term" value="F:hydrolase activity"/>
    <property type="evidence" value="ECO:0007669"/>
    <property type="project" value="InterPro"/>
</dbReference>
<feature type="domain" description="Zinc ribbon NADH pyrophosphatase" evidence="2">
    <location>
        <begin position="18"/>
        <end position="43"/>
    </location>
</feature>
<proteinExistence type="predicted"/>
<name>A0A3E0I035_9PSEU</name>
<protein>
    <submittedName>
        <fullName evidence="3">NADH pyrophosphatase-like protein</fullName>
    </submittedName>
</protein>
<gene>
    <name evidence="3" type="ORF">BCF44_103440</name>
</gene>
<reference evidence="3 4" key="1">
    <citation type="submission" date="2018-08" db="EMBL/GenBank/DDBJ databases">
        <title>Genomic Encyclopedia of Archaeal and Bacterial Type Strains, Phase II (KMG-II): from individual species to whole genera.</title>
        <authorList>
            <person name="Goeker M."/>
        </authorList>
    </citation>
    <scope>NUCLEOTIDE SEQUENCE [LARGE SCALE GENOMIC DNA]</scope>
    <source>
        <strain evidence="3 4">DSM 45791</strain>
    </source>
</reference>
<dbReference type="GO" id="GO:0046872">
    <property type="term" value="F:metal ion binding"/>
    <property type="evidence" value="ECO:0007669"/>
    <property type="project" value="InterPro"/>
</dbReference>
<dbReference type="Proteomes" id="UP000256269">
    <property type="component" value="Unassembled WGS sequence"/>
</dbReference>
<dbReference type="RefSeq" id="WP_116173997.1">
    <property type="nucleotide sequence ID" value="NZ_CP144375.1"/>
</dbReference>
<feature type="transmembrane region" description="Helical" evidence="1">
    <location>
        <begin position="343"/>
        <end position="362"/>
    </location>
</feature>
<accession>A0A3E0I035</accession>
<keyword evidence="1" id="KW-1133">Transmembrane helix</keyword>
<evidence type="ECO:0000313" key="4">
    <source>
        <dbReference type="Proteomes" id="UP000256269"/>
    </source>
</evidence>
<dbReference type="Gene3D" id="2.20.28.30">
    <property type="entry name" value="RNA polymerase ii, chain L"/>
    <property type="match status" value="1"/>
</dbReference>
<keyword evidence="1" id="KW-0812">Transmembrane</keyword>
<comment type="caution">
    <text evidence="3">The sequence shown here is derived from an EMBL/GenBank/DDBJ whole genome shotgun (WGS) entry which is preliminary data.</text>
</comment>
<dbReference type="OrthoDB" id="3182597at2"/>
<organism evidence="3 4">
    <name type="scientific">Kutzneria buriramensis</name>
    <dbReference type="NCBI Taxonomy" id="1045776"/>
    <lineage>
        <taxon>Bacteria</taxon>
        <taxon>Bacillati</taxon>
        <taxon>Actinomycetota</taxon>
        <taxon>Actinomycetes</taxon>
        <taxon>Pseudonocardiales</taxon>
        <taxon>Pseudonocardiaceae</taxon>
        <taxon>Kutzneria</taxon>
    </lineage>
</organism>
<keyword evidence="1" id="KW-0472">Membrane</keyword>
<evidence type="ECO:0000256" key="1">
    <source>
        <dbReference type="SAM" id="Phobius"/>
    </source>
</evidence>
<dbReference type="AlphaFoldDB" id="A0A3E0I035"/>
<keyword evidence="4" id="KW-1185">Reference proteome</keyword>
<dbReference type="EMBL" id="QUNO01000003">
    <property type="protein sequence ID" value="REH51991.1"/>
    <property type="molecule type" value="Genomic_DNA"/>
</dbReference>
<dbReference type="PANTHER" id="PTHR37826">
    <property type="entry name" value="FLOTILLIN BAND_7_5 DOMAIN PROTEIN"/>
    <property type="match status" value="1"/>
</dbReference>
<evidence type="ECO:0000313" key="3">
    <source>
        <dbReference type="EMBL" id="REH51991.1"/>
    </source>
</evidence>
<dbReference type="Pfam" id="PF09297">
    <property type="entry name" value="Zn_ribbon_NUD"/>
    <property type="match status" value="1"/>
</dbReference>
<dbReference type="InterPro" id="IPR015376">
    <property type="entry name" value="Znr_NADH_PPase"/>
</dbReference>
<sequence>MTGPITPGGTVTPGAFPCGGCGARVEFAPGTTAMRCPYCGYEQQIAVGDRQIREHALAELATLPRKPVAQLGAYVYVCQRCAAQTQSNESATLCQFCGSPLVMDPNASGQIAPEAVLPFVLDRNGVREALRGWIKSRWFAPNALKKVSEAESTRGTYVPHWTYDSQTYSSYSGARGEHYYVTETFTNSEGRTETRQVQKTRWYPVSGQVSRFFDDVLVPASMVVPPAKVDAIAPWPLPDAAPYQPQYLAGLHALRYDIEPETGLDEAKRRMDSVIRDDCRRDIGGDEQRVDGVNTNYTALTFKLMLLPIWIACYLYGGKSWQILVNGRTGQVHGERPYSKMKIFLFVLACIVVLIVALYLWLHGHSSGPGVVTHTTPTKHH</sequence>